<organism evidence="6 7">
    <name type="scientific">Aspergillus terreus (strain NIH 2624 / FGSC A1156)</name>
    <dbReference type="NCBI Taxonomy" id="341663"/>
    <lineage>
        <taxon>Eukaryota</taxon>
        <taxon>Fungi</taxon>
        <taxon>Dikarya</taxon>
        <taxon>Ascomycota</taxon>
        <taxon>Pezizomycotina</taxon>
        <taxon>Eurotiomycetes</taxon>
        <taxon>Eurotiomycetidae</taxon>
        <taxon>Eurotiales</taxon>
        <taxon>Aspergillaceae</taxon>
        <taxon>Aspergillus</taxon>
        <taxon>Aspergillus subgen. Circumdati</taxon>
    </lineage>
</organism>
<feature type="compositionally biased region" description="Low complexity" evidence="4">
    <location>
        <begin position="1028"/>
        <end position="1039"/>
    </location>
</feature>
<feature type="compositionally biased region" description="Low complexity" evidence="4">
    <location>
        <begin position="750"/>
        <end position="762"/>
    </location>
</feature>
<feature type="compositionally biased region" description="Pro residues" evidence="4">
    <location>
        <begin position="1"/>
        <end position="20"/>
    </location>
</feature>
<dbReference type="GO" id="GO:0005856">
    <property type="term" value="C:cytoskeleton"/>
    <property type="evidence" value="ECO:0007669"/>
    <property type="project" value="UniProtKB-SubCell"/>
</dbReference>
<protein>
    <recommendedName>
        <fullName evidence="5">GAR domain-containing protein</fullName>
    </recommendedName>
</protein>
<feature type="compositionally biased region" description="Basic and acidic residues" evidence="4">
    <location>
        <begin position="946"/>
        <end position="961"/>
    </location>
</feature>
<comment type="subcellular location">
    <subcellularLocation>
        <location evidence="1">Cytoplasm</location>
        <location evidence="1">Cytoskeleton</location>
    </subcellularLocation>
</comment>
<dbReference type="HOGENOM" id="CLU_004583_0_0_1"/>
<feature type="region of interest" description="Disordered" evidence="4">
    <location>
        <begin position="1126"/>
        <end position="1181"/>
    </location>
</feature>
<evidence type="ECO:0000256" key="2">
    <source>
        <dbReference type="ARBA" id="ARBA00022490"/>
    </source>
</evidence>
<keyword evidence="3" id="KW-0206">Cytoskeleton</keyword>
<evidence type="ECO:0000256" key="3">
    <source>
        <dbReference type="ARBA" id="ARBA00023212"/>
    </source>
</evidence>
<dbReference type="GeneID" id="4318973"/>
<accession>Q0CGY5</accession>
<proteinExistence type="predicted"/>
<feature type="compositionally biased region" description="Basic and acidic residues" evidence="4">
    <location>
        <begin position="898"/>
        <end position="912"/>
    </location>
</feature>
<feature type="region of interest" description="Disordered" evidence="4">
    <location>
        <begin position="1005"/>
        <end position="1062"/>
    </location>
</feature>
<dbReference type="SUPFAM" id="SSF143575">
    <property type="entry name" value="GAS2 domain-like"/>
    <property type="match status" value="1"/>
</dbReference>
<feature type="compositionally biased region" description="Polar residues" evidence="4">
    <location>
        <begin position="1127"/>
        <end position="1137"/>
    </location>
</feature>
<evidence type="ECO:0000256" key="1">
    <source>
        <dbReference type="ARBA" id="ARBA00004245"/>
    </source>
</evidence>
<evidence type="ECO:0000256" key="4">
    <source>
        <dbReference type="SAM" id="MobiDB-lite"/>
    </source>
</evidence>
<dbReference type="InterPro" id="IPR036534">
    <property type="entry name" value="GAR_dom_sf"/>
</dbReference>
<dbReference type="VEuPathDB" id="FungiDB:ATEG_07057"/>
<evidence type="ECO:0000313" key="6">
    <source>
        <dbReference type="EMBL" id="EAU32441.1"/>
    </source>
</evidence>
<feature type="region of interest" description="Disordered" evidence="4">
    <location>
        <begin position="829"/>
        <end position="924"/>
    </location>
</feature>
<reference evidence="7" key="1">
    <citation type="submission" date="2005-09" db="EMBL/GenBank/DDBJ databases">
        <title>Annotation of the Aspergillus terreus NIH2624 genome.</title>
        <authorList>
            <person name="Birren B.W."/>
            <person name="Lander E.S."/>
            <person name="Galagan J.E."/>
            <person name="Nusbaum C."/>
            <person name="Devon K."/>
            <person name="Henn M."/>
            <person name="Ma L.-J."/>
            <person name="Jaffe D.B."/>
            <person name="Butler J."/>
            <person name="Alvarez P."/>
            <person name="Gnerre S."/>
            <person name="Grabherr M."/>
            <person name="Kleber M."/>
            <person name="Mauceli E.W."/>
            <person name="Brockman W."/>
            <person name="Rounsley S."/>
            <person name="Young S.K."/>
            <person name="LaButti K."/>
            <person name="Pushparaj V."/>
            <person name="DeCaprio D."/>
            <person name="Crawford M."/>
            <person name="Koehrsen M."/>
            <person name="Engels R."/>
            <person name="Montgomery P."/>
            <person name="Pearson M."/>
            <person name="Howarth C."/>
            <person name="Larson L."/>
            <person name="Luoma S."/>
            <person name="White J."/>
            <person name="Alvarado L."/>
            <person name="Kodira C.D."/>
            <person name="Zeng Q."/>
            <person name="Oleary S."/>
            <person name="Yandava C."/>
            <person name="Denning D.W."/>
            <person name="Nierman W.C."/>
            <person name="Milne T."/>
            <person name="Madden K."/>
        </authorList>
    </citation>
    <scope>NUCLEOTIDE SEQUENCE [LARGE SCALE GENOMIC DNA]</scope>
    <source>
        <strain evidence="7">NIH 2624 / FGSC A1156</strain>
    </source>
</reference>
<dbReference type="eggNOG" id="ENOG502S51C">
    <property type="taxonomic scope" value="Eukaryota"/>
</dbReference>
<feature type="compositionally biased region" description="Basic and acidic residues" evidence="4">
    <location>
        <begin position="786"/>
        <end position="799"/>
    </location>
</feature>
<name>Q0CGY5_ASPTN</name>
<feature type="region of interest" description="Disordered" evidence="4">
    <location>
        <begin position="1"/>
        <end position="35"/>
    </location>
</feature>
<feature type="compositionally biased region" description="Low complexity" evidence="4">
    <location>
        <begin position="21"/>
        <end position="33"/>
    </location>
</feature>
<feature type="compositionally biased region" description="Low complexity" evidence="4">
    <location>
        <begin position="962"/>
        <end position="975"/>
    </location>
</feature>
<sequence length="1323" mass="142662">MATHPASPPHPPIYLPPPQLQSPSARSPSPSRIAVPDYQSIDPLLGKLSPEATLQALTSADAVPTNERGAHDILARSISQVSPAERALGIRAAIVAQKLGLWYRELQGWQWPKGTDAHLGKGFISPPVETESAEQEYYGSLPAAVVAQHEKRIEEIRDELENLNVDELKEHVLSAHIPARSRPSSSNSTVSTPPPLSYVQLSDFTAVITATILRALPLLSRLNSLLSVWDVRLLVLRQIPGLLRGLRLARSELSSAMDLLNSSDAPTETDPLYSRANYHVKRTALETTVISAGRRMDRILDSLEGREDSLPEAWIDDLETVESEFGSWVMEAEKRSVQNEWRRAMTTKQQKATAPELEPIKTDSLPEESASADVLISAGFLPSDITRPHSMETIEEEPHSPLKAVAADLPSLDRPSIVLTSIEATTSEVPGAVSSEGVGSSTLDPPLDTKADECDVQATTASPVETEYPETSETREDLPSSSEAGDSEPASYVREESDGAASPQSTNLPAEEHSPLQEKPAAQLDDDESHNSVPSVCAQHGTSETEGETLRAGSPCHSLSSADAPFPEPSSGPELVPELDPEQDASPPKDIDAGKSIPVQEVSKPGEVETPKGSTALSPENESSPHPSASLNQRDTQLTTTDVAAVSPVYGNDLSTSQSSAPSEDSSKSNLSDEEEKAVSSLSNTPGESDEPQPPKRPLESPIKLSKGVSARPHSERDDTRPHARRSSIASAASYSDYPSLISSPEFHGPRTTTSTNETPLPLETPPQVRLKCEPTDPTPSNNHTLRADRLLGLDKDVTPPRTALKHNRALSLPLQRFINERLDLDYENENNPSVESATADKRPRDVSQPTRLSSRPASAPRSLKKSRQPAPANNTRPHSPIQRMEPPLEGSPVIESEVGKPDRTNQWKHNETAGQERMSSHPHLEQPIHIAAARLRRQLASHPSLEDIGGHKSFAEEPHSRSVARNSSRPSSRSNRPKKPKDQMDEKISSILTSIPGNISLMQAEDSEQETSSVASFPFKPRELRTASRSRASSRSGTPGPGLTITPAPSRRRHSHAPGANEMKVYHLHGGDKPVKLACRTVGRDGERVMARIGGGWSDLAEYLTVYAMHHRSRHFAEAPRVEVQELSSRETTPSYVSPAIRVPSGNGRNTPSRPQSVLSNRPPSSLAVRKPRRSSNASDVAGFRAVSAGAALNSSGTPLSTVSSRRRLSVSSNTSAGAASSANFSPSTTIGGTSPTIPLGLAGPKPRSRRISMTPESEAWVEDVLGQARRSASLRPHPVTQDQESTGRRTPALAKSRSINDIGAAGSSRRVVLRGLGSRLN</sequence>
<dbReference type="OMA" id="ATWAFEA"/>
<dbReference type="EMBL" id="CH476603">
    <property type="protein sequence ID" value="EAU32441.1"/>
    <property type="molecule type" value="Genomic_DNA"/>
</dbReference>
<dbReference type="GO" id="GO:0008017">
    <property type="term" value="F:microtubule binding"/>
    <property type="evidence" value="ECO:0007669"/>
    <property type="project" value="InterPro"/>
</dbReference>
<gene>
    <name evidence="6" type="ORF">ATEG_07057</name>
</gene>
<feature type="compositionally biased region" description="Low complexity" evidence="4">
    <location>
        <begin position="852"/>
        <end position="862"/>
    </location>
</feature>
<dbReference type="Proteomes" id="UP000007963">
    <property type="component" value="Unassembled WGS sequence"/>
</dbReference>
<feature type="compositionally biased region" description="Low complexity" evidence="4">
    <location>
        <begin position="1214"/>
        <end position="1240"/>
    </location>
</feature>
<feature type="region of interest" description="Disordered" evidence="4">
    <location>
        <begin position="428"/>
        <end position="805"/>
    </location>
</feature>
<feature type="region of interest" description="Disordered" evidence="4">
    <location>
        <begin position="1214"/>
        <end position="1296"/>
    </location>
</feature>
<dbReference type="RefSeq" id="XP_001209743.1">
    <property type="nucleotide sequence ID" value="XM_001209743.1"/>
</dbReference>
<feature type="compositionally biased region" description="Polar residues" evidence="4">
    <location>
        <begin position="653"/>
        <end position="670"/>
    </location>
</feature>
<keyword evidence="2" id="KW-0963">Cytoplasm</keyword>
<feature type="domain" description="GAR" evidence="5">
    <location>
        <begin position="1041"/>
        <end position="1112"/>
    </location>
</feature>
<feature type="region of interest" description="Disordered" evidence="4">
    <location>
        <begin position="946"/>
        <end position="987"/>
    </location>
</feature>
<dbReference type="PROSITE" id="PS51460">
    <property type="entry name" value="GAR"/>
    <property type="match status" value="1"/>
</dbReference>
<feature type="compositionally biased region" description="Basic and acidic residues" evidence="4">
    <location>
        <begin position="713"/>
        <end position="722"/>
    </location>
</feature>
<evidence type="ECO:0000313" key="7">
    <source>
        <dbReference type="Proteomes" id="UP000007963"/>
    </source>
</evidence>
<evidence type="ECO:0000259" key="5">
    <source>
        <dbReference type="PROSITE" id="PS51460"/>
    </source>
</evidence>
<dbReference type="OrthoDB" id="5409589at2759"/>
<feature type="compositionally biased region" description="Polar residues" evidence="4">
    <location>
        <begin position="612"/>
        <end position="642"/>
    </location>
</feature>
<dbReference type="InterPro" id="IPR003108">
    <property type="entry name" value="GAR_dom"/>
</dbReference>
<feature type="compositionally biased region" description="Polar residues" evidence="4">
    <location>
        <begin position="1148"/>
        <end position="1165"/>
    </location>
</feature>
<dbReference type="STRING" id="341663.Q0CGY5"/>